<dbReference type="PANTHER" id="PTHR30189:SF1">
    <property type="entry name" value="LPS-ASSEMBLY PROTEIN LPTD"/>
    <property type="match status" value="1"/>
</dbReference>
<dbReference type="GO" id="GO:0043165">
    <property type="term" value="P:Gram-negative-bacterium-type cell outer membrane assembly"/>
    <property type="evidence" value="ECO:0007669"/>
    <property type="project" value="UniProtKB-UniRule"/>
</dbReference>
<dbReference type="GO" id="GO:0009279">
    <property type="term" value="C:cell outer membrane"/>
    <property type="evidence" value="ECO:0007669"/>
    <property type="project" value="UniProtKB-SubCell"/>
</dbReference>
<keyword evidence="1" id="KW-0472">Membrane</keyword>
<keyword evidence="1" id="KW-0998">Cell outer membrane</keyword>
<dbReference type="OrthoDB" id="9760225at2"/>
<name>A0A0P0NZS7_9CAUL</name>
<feature type="signal peptide" evidence="1">
    <location>
        <begin position="1"/>
        <end position="43"/>
    </location>
</feature>
<sequence precursor="true">MVESVFPRSFMMDQRQGALPLRARLYLLGGVASLVLAATAAQAQQPLASTPPAPAIKAPPSDGLGEEGYYLESDLLIRDDKTGVLTARGEVEARYQGRTLRAEEVVYDTKAGVITAKGKVTLINGDGTAQFADEMTLDKELKAGFALGFSARMEENVKIAAVSAIRRNDSIQELNKAIYTPCEICADKLTPTWSVSADKVVQDKDRQLVYYKNAVIRLWGAPLMYLPVFWHPDPQATRSSGFLTPKLGASKRRGMSYQQPYLYVISPSQDVVLSPQINSSINPFLNAHWRKRFYSGIAEVRGGFTYEKDIDNRGERFGEATPRSYILARGLFDINDKWKWGFSAERTSDKLLFDNYSISDVYQQRGLFTSEDRRLSSQIYATRQDQRSYLSLSAVTVQGLRVSGIDAVTGLASFENSDVFPLIGPLVEGRWQPKDPVLGGRLRLQGTGVILTRSESPYGATLDGVDSQRGSVSADWRSTLTLKSGVRISPFAQARGDAYRVSDLPGADDSQTYSRALGVTGIDVSYPFFKPLKGGSVILEPLAQLAAGSESRRVPIVVGSSGTTRYLYNEDSTSFEFDETNLFRANKSPGFDLYEGGQRLNLGGRATVKYKDGRGASMLVGRSFRSEFDPLLPSRSGLQQKSSDWIVAATVTPVQGVTGFVRTRYAPDLASNKFRRIEAGLNAVHKVANGSVRYIKDQQDAVGAPLETFEMSGQLNLTKRWGITAYGGKDLVAGVWRRRDLGVVYNDDCIRIDVIYQNEDRFSQASTGGLKLQADQSVVFRLTLATLGDTGYSQ</sequence>
<dbReference type="AlphaFoldDB" id="A0A0P0NZS7"/>
<dbReference type="Pfam" id="PF04453">
    <property type="entry name" value="LptD"/>
    <property type="match status" value="1"/>
</dbReference>
<comment type="subcellular location">
    <subcellularLocation>
        <location evidence="1">Cell outer membrane</location>
    </subcellularLocation>
</comment>
<gene>
    <name evidence="1" type="primary">lptD</name>
    <name evidence="3" type="ORF">AQ619_08230</name>
</gene>
<evidence type="ECO:0000313" key="3">
    <source>
        <dbReference type="EMBL" id="ALL13344.1"/>
    </source>
</evidence>
<organism evidence="3 4">
    <name type="scientific">Caulobacter henricii</name>
    <dbReference type="NCBI Taxonomy" id="69395"/>
    <lineage>
        <taxon>Bacteria</taxon>
        <taxon>Pseudomonadati</taxon>
        <taxon>Pseudomonadota</taxon>
        <taxon>Alphaproteobacteria</taxon>
        <taxon>Caulobacterales</taxon>
        <taxon>Caulobacteraceae</taxon>
        <taxon>Caulobacter</taxon>
    </lineage>
</organism>
<comment type="similarity">
    <text evidence="1">Belongs to the LptD family.</text>
</comment>
<reference evidence="3 4" key="1">
    <citation type="submission" date="2015-10" db="EMBL/GenBank/DDBJ databases">
        <title>Conservation of the essential genome among Caulobacter and Brevundimonas species.</title>
        <authorList>
            <person name="Scott D."/>
            <person name="Ely B."/>
        </authorList>
    </citation>
    <scope>NUCLEOTIDE SEQUENCE [LARGE SCALE GENOMIC DNA]</scope>
    <source>
        <strain evidence="3 4">CB4</strain>
    </source>
</reference>
<feature type="chain" id="PRO_5008992892" description="LPS-assembly protein LptD" evidence="1">
    <location>
        <begin position="44"/>
        <end position="794"/>
    </location>
</feature>
<dbReference type="HAMAP" id="MF_01411">
    <property type="entry name" value="LPS_assembly_LptD"/>
    <property type="match status" value="1"/>
</dbReference>
<comment type="subunit">
    <text evidence="1">Component of the lipopolysaccharide transport and assembly complex.</text>
</comment>
<evidence type="ECO:0000313" key="4">
    <source>
        <dbReference type="Proteomes" id="UP000056905"/>
    </source>
</evidence>
<keyword evidence="4" id="KW-1185">Reference proteome</keyword>
<dbReference type="PANTHER" id="PTHR30189">
    <property type="entry name" value="LPS-ASSEMBLY PROTEIN"/>
    <property type="match status" value="1"/>
</dbReference>
<dbReference type="InterPro" id="IPR007543">
    <property type="entry name" value="LptD_C"/>
</dbReference>
<keyword evidence="1" id="KW-0732">Signal</keyword>
<comment type="caution">
    <text evidence="1">Lacks conserved residue(s) required for the propagation of feature annotation.</text>
</comment>
<feature type="domain" description="LptD C-terminal" evidence="2">
    <location>
        <begin position="323"/>
        <end position="721"/>
    </location>
</feature>
<dbReference type="EMBL" id="CP013002">
    <property type="protein sequence ID" value="ALL13344.1"/>
    <property type="molecule type" value="Genomic_DNA"/>
</dbReference>
<accession>A0A0P0NZS7</accession>
<dbReference type="Proteomes" id="UP000056905">
    <property type="component" value="Chromosome"/>
</dbReference>
<evidence type="ECO:0000259" key="2">
    <source>
        <dbReference type="Pfam" id="PF04453"/>
    </source>
</evidence>
<dbReference type="STRING" id="69395.AQ619_08230"/>
<evidence type="ECO:0000256" key="1">
    <source>
        <dbReference type="HAMAP-Rule" id="MF_01411"/>
    </source>
</evidence>
<protein>
    <recommendedName>
        <fullName evidence="1">LPS-assembly protein LptD</fullName>
    </recommendedName>
</protein>
<dbReference type="KEGG" id="chq:AQ619_08230"/>
<proteinExistence type="inferred from homology"/>
<comment type="function">
    <text evidence="1">Involved in the assembly of lipopolysaccharide (LPS) at the surface of the outer membrane.</text>
</comment>
<dbReference type="InterPro" id="IPR050218">
    <property type="entry name" value="LptD"/>
</dbReference>
<dbReference type="GO" id="GO:1990351">
    <property type="term" value="C:transporter complex"/>
    <property type="evidence" value="ECO:0007669"/>
    <property type="project" value="TreeGrafter"/>
</dbReference>
<dbReference type="GO" id="GO:0015920">
    <property type="term" value="P:lipopolysaccharide transport"/>
    <property type="evidence" value="ECO:0007669"/>
    <property type="project" value="InterPro"/>
</dbReference>
<dbReference type="InterPro" id="IPR020889">
    <property type="entry name" value="LipoPS_assembly_LptD"/>
</dbReference>